<comment type="subcellular location">
    <subcellularLocation>
        <location evidence="2">Cytoplasm</location>
        <location evidence="2">Cytoskeleton</location>
        <location evidence="2">Spindle</location>
    </subcellularLocation>
    <subcellularLocation>
        <location evidence="1">Nucleus</location>
    </subcellularLocation>
</comment>
<dbReference type="InterPro" id="IPR042460">
    <property type="entry name" value="DCN1-like_PONY"/>
</dbReference>
<dbReference type="InterPro" id="IPR005176">
    <property type="entry name" value="PONY_dom"/>
</dbReference>
<dbReference type="PANTHER" id="PTHR12281:SF6">
    <property type="entry name" value="DCN1-LIKE PROTEIN 5"/>
    <property type="match status" value="1"/>
</dbReference>
<feature type="region of interest" description="Disordered" evidence="10">
    <location>
        <begin position="70"/>
        <end position="99"/>
    </location>
</feature>
<protein>
    <recommendedName>
        <fullName evidence="9">DCN1-like protein</fullName>
    </recommendedName>
    <alternativeName>
        <fullName evidence="9">Defective in cullin neddylation protein 1-like protein</fullName>
    </alternativeName>
</protein>
<evidence type="ECO:0000256" key="10">
    <source>
        <dbReference type="SAM" id="MobiDB-lite"/>
    </source>
</evidence>
<organism evidence="12 13">
    <name type="scientific">Ranitomeya imitator</name>
    <name type="common">mimic poison frog</name>
    <dbReference type="NCBI Taxonomy" id="111125"/>
    <lineage>
        <taxon>Eukaryota</taxon>
        <taxon>Metazoa</taxon>
        <taxon>Chordata</taxon>
        <taxon>Craniata</taxon>
        <taxon>Vertebrata</taxon>
        <taxon>Euteleostomi</taxon>
        <taxon>Amphibia</taxon>
        <taxon>Batrachia</taxon>
        <taxon>Anura</taxon>
        <taxon>Neobatrachia</taxon>
        <taxon>Hyloidea</taxon>
        <taxon>Dendrobatidae</taxon>
        <taxon>Dendrobatinae</taxon>
        <taxon>Ranitomeya</taxon>
    </lineage>
</organism>
<evidence type="ECO:0000259" key="11">
    <source>
        <dbReference type="PROSITE" id="PS51229"/>
    </source>
</evidence>
<keyword evidence="4" id="KW-0597">Phosphoprotein</keyword>
<reference evidence="12" key="1">
    <citation type="submission" date="2023-07" db="EMBL/GenBank/DDBJ databases">
        <authorList>
            <person name="Stuckert A."/>
        </authorList>
    </citation>
    <scope>NUCLEOTIDE SEQUENCE</scope>
</reference>
<evidence type="ECO:0000256" key="9">
    <source>
        <dbReference type="RuleBase" id="RU363131"/>
    </source>
</evidence>
<feature type="domain" description="DCUN1" evidence="11">
    <location>
        <begin position="266"/>
        <end position="451"/>
    </location>
</feature>
<sequence>MSPASRAWAVPGLLSGTLGLRTPDPTASSMRRPVVCLGAHRWESIPQRAQTQNPCRQGTFYKEVSSRMALRQPPGRHSPTDGIPISWTPSWDGNQGKHRVTKHGPALSYPMFTLVTGIVGRWRAVCVTALQRPNSDAAAIRIVVGQTKYAGAAACIQEDDVIVRRWEAPDRTVTPIGPEPGLPLGYIGGLSTALQNALQTAVDKPLMLPTSLYFIILHSSSSGNMPVKKKRKSSSSPEEVNMKKCRISSYCRTQTPNRVIGEDLFSSKKCLAWFYEYAGQYGRNQGCGVGPDEIVGPEAMEKFCEDIGVEPENIIMLVLAWKLEAENMGFFTKEEWLKGMTSLQCDCTEKLQGKFDYLRAQLNDNTAFKNIYRYAFDFARDKDQRSLDMDTAKSMLALVLGRTWPLFSVFFQYLEQSKYRVMNKDQWYNVLEFSRTVSADLSNYDEDGACE</sequence>
<name>A0ABN9LE99_9NEOB</name>
<evidence type="ECO:0000313" key="12">
    <source>
        <dbReference type="EMBL" id="CAJ0940087.1"/>
    </source>
</evidence>
<dbReference type="PANTHER" id="PTHR12281">
    <property type="entry name" value="RP42 RELATED"/>
    <property type="match status" value="1"/>
</dbReference>
<dbReference type="Pfam" id="PF03556">
    <property type="entry name" value="Cullin_binding"/>
    <property type="match status" value="1"/>
</dbReference>
<dbReference type="PROSITE" id="PS51229">
    <property type="entry name" value="DCUN1"/>
    <property type="match status" value="1"/>
</dbReference>
<dbReference type="InterPro" id="IPR014764">
    <property type="entry name" value="DCN-prot"/>
</dbReference>
<evidence type="ECO:0000256" key="1">
    <source>
        <dbReference type="ARBA" id="ARBA00004123"/>
    </source>
</evidence>
<dbReference type="Proteomes" id="UP001176940">
    <property type="component" value="Unassembled WGS sequence"/>
</dbReference>
<keyword evidence="3" id="KW-0963">Cytoplasm</keyword>
<evidence type="ECO:0000256" key="2">
    <source>
        <dbReference type="ARBA" id="ARBA00004186"/>
    </source>
</evidence>
<comment type="function">
    <text evidence="7">Contributes to the neddylation of all cullins by transferring NEDD8 from N-terminally acetylated NEDD8-conjugating E2s enzyme to different cullin C-terminal domain-RBX complexes which is necessary for the activation of cullin-RING E3 ubiquitin ligases (CRLs). May play a role in DNA damage response and may participate in cell proliferation and anchorage-independent cell growth.</text>
</comment>
<keyword evidence="6" id="KW-0539">Nucleus</keyword>
<evidence type="ECO:0000313" key="13">
    <source>
        <dbReference type="Proteomes" id="UP001176940"/>
    </source>
</evidence>
<dbReference type="Gene3D" id="1.10.238.10">
    <property type="entry name" value="EF-hand"/>
    <property type="match status" value="1"/>
</dbReference>
<evidence type="ECO:0000256" key="6">
    <source>
        <dbReference type="ARBA" id="ARBA00023242"/>
    </source>
</evidence>
<evidence type="ECO:0000256" key="4">
    <source>
        <dbReference type="ARBA" id="ARBA00022553"/>
    </source>
</evidence>
<evidence type="ECO:0000256" key="5">
    <source>
        <dbReference type="ARBA" id="ARBA00023212"/>
    </source>
</evidence>
<comment type="caution">
    <text evidence="12">The sequence shown here is derived from an EMBL/GenBank/DDBJ whole genome shotgun (WGS) entry which is preliminary data.</text>
</comment>
<accession>A0ABN9LE99</accession>
<keyword evidence="13" id="KW-1185">Reference proteome</keyword>
<evidence type="ECO:0000256" key="3">
    <source>
        <dbReference type="ARBA" id="ARBA00022490"/>
    </source>
</evidence>
<dbReference type="Gene3D" id="1.10.238.200">
    <property type="entry name" value="Cullin, PONY binding domain"/>
    <property type="match status" value="1"/>
</dbReference>
<keyword evidence="5" id="KW-0206">Cytoskeleton</keyword>
<evidence type="ECO:0000256" key="8">
    <source>
        <dbReference type="ARBA" id="ARBA00046585"/>
    </source>
</evidence>
<comment type="subunit">
    <text evidence="8">Part of a complex that contains DCUN1D5, CUL1 and RBX1; this interaction is bridged by CUL1. Interacts (via the DCUN1 domain) with the unneddylated cullins: interacts with CUL1, CUL2, CUL3, CUL4A, CUL4B and CUL5; these interactions promote the cullin neddylation and the identity of the cullin dictates the affinity of the interaction. Interacts (via DCUN1 domain) with UBE2M (N-terminally acetylated form) and probably with UBE2F (N-terminally acetylated form). May also interact with regulators or subunits of cullin-RING ligases such as RBX1, RNF7, ELOB and DDB1; these interactions are bridged by cullins. Interacts with CAND1; this interaction is bridged by cullins and strongly inhibits the neddylation of cullins. These CAND-cullin-DCNL complexes can only be neddylated in the presence of a substrate adapter.</text>
</comment>
<gene>
    <name evidence="12" type="ORF">RIMI_LOCUS8236039</name>
</gene>
<proteinExistence type="predicted"/>
<dbReference type="EMBL" id="CAUEEQ010016192">
    <property type="protein sequence ID" value="CAJ0940087.1"/>
    <property type="molecule type" value="Genomic_DNA"/>
</dbReference>
<evidence type="ECO:0000256" key="7">
    <source>
        <dbReference type="ARBA" id="ARBA00046111"/>
    </source>
</evidence>